<gene>
    <name evidence="3" type="ORF">J2Z83_001493</name>
</gene>
<dbReference type="SUPFAM" id="SSF50156">
    <property type="entry name" value="PDZ domain-like"/>
    <property type="match status" value="1"/>
</dbReference>
<organism evidence="3 4">
    <name type="scientific">Virgibacillus natechei</name>
    <dbReference type="NCBI Taxonomy" id="1216297"/>
    <lineage>
        <taxon>Bacteria</taxon>
        <taxon>Bacillati</taxon>
        <taxon>Bacillota</taxon>
        <taxon>Bacilli</taxon>
        <taxon>Bacillales</taxon>
        <taxon>Bacillaceae</taxon>
        <taxon>Virgibacillus</taxon>
    </lineage>
</organism>
<evidence type="ECO:0000256" key="1">
    <source>
        <dbReference type="SAM" id="Phobius"/>
    </source>
</evidence>
<sequence length="391" mass="43629">MTEAWGIEIASGIGKLFLNPLLYWALLLTAFAGYKRIKRERMDFGIKVFDIFSEWKNTWITSIIVGIIISIIALGAGLVFTYETILLLSLVVILLSITTKFTMLSASYTIGITYLLLLFLPFVLQDQTYIDADLFTSVNFTGLSLLLGIFLLVEAINLGRIKRNETFPELVIGNRGGWIGRHHIKKLSIIPFFILVPAGMITPIAPFWPYFSLGDETYSLLLVPFIIGFDHVVKGSLPQNTAIRLAAYVLVLGLIVIALAIGSIFVSWLSLVAVLFALLGREFIKYRQRMNDRLGRAYFHQTDHGLKILGLIPGTPAERLDILVGETIVKVNGIKISSVHEFYQSLQASGASFKLGVLDDAGEIRFVQSALYEGDHHKLGIIFPTDPYRKK</sequence>
<dbReference type="Proteomes" id="UP001519345">
    <property type="component" value="Unassembled WGS sequence"/>
</dbReference>
<reference evidence="3 4" key="1">
    <citation type="submission" date="2021-03" db="EMBL/GenBank/DDBJ databases">
        <title>Genomic Encyclopedia of Type Strains, Phase IV (KMG-IV): sequencing the most valuable type-strain genomes for metagenomic binning, comparative biology and taxonomic classification.</title>
        <authorList>
            <person name="Goeker M."/>
        </authorList>
    </citation>
    <scope>NUCLEOTIDE SEQUENCE [LARGE SCALE GENOMIC DNA]</scope>
    <source>
        <strain evidence="3 4">DSM 25609</strain>
    </source>
</reference>
<name>A0ABS4IEM6_9BACI</name>
<feature type="transmembrane region" description="Helical" evidence="1">
    <location>
        <begin position="134"/>
        <end position="153"/>
    </location>
</feature>
<evidence type="ECO:0000259" key="2">
    <source>
        <dbReference type="PROSITE" id="PS50106"/>
    </source>
</evidence>
<keyword evidence="4" id="KW-1185">Reference proteome</keyword>
<comment type="caution">
    <text evidence="3">The sequence shown here is derived from an EMBL/GenBank/DDBJ whole genome shotgun (WGS) entry which is preliminary data.</text>
</comment>
<dbReference type="InterPro" id="IPR041489">
    <property type="entry name" value="PDZ_6"/>
</dbReference>
<evidence type="ECO:0000313" key="4">
    <source>
        <dbReference type="Proteomes" id="UP001519345"/>
    </source>
</evidence>
<keyword evidence="1" id="KW-0812">Transmembrane</keyword>
<dbReference type="PROSITE" id="PS50106">
    <property type="entry name" value="PDZ"/>
    <property type="match status" value="1"/>
</dbReference>
<evidence type="ECO:0000313" key="3">
    <source>
        <dbReference type="EMBL" id="MBP1969389.1"/>
    </source>
</evidence>
<dbReference type="InterPro" id="IPR001478">
    <property type="entry name" value="PDZ"/>
</dbReference>
<dbReference type="Pfam" id="PF17820">
    <property type="entry name" value="PDZ_6"/>
    <property type="match status" value="1"/>
</dbReference>
<feature type="transmembrane region" description="Helical" evidence="1">
    <location>
        <begin position="55"/>
        <end position="74"/>
    </location>
</feature>
<protein>
    <recommendedName>
        <fullName evidence="2">PDZ domain-containing protein</fullName>
    </recommendedName>
</protein>
<accession>A0ABS4IEM6</accession>
<keyword evidence="1" id="KW-1133">Transmembrane helix</keyword>
<feature type="transmembrane region" description="Helical" evidence="1">
    <location>
        <begin position="16"/>
        <end position="34"/>
    </location>
</feature>
<feature type="transmembrane region" description="Helical" evidence="1">
    <location>
        <begin position="80"/>
        <end position="97"/>
    </location>
</feature>
<dbReference type="RefSeq" id="WP_209462592.1">
    <property type="nucleotide sequence ID" value="NZ_CP110224.1"/>
</dbReference>
<dbReference type="Gene3D" id="2.30.42.10">
    <property type="match status" value="1"/>
</dbReference>
<feature type="domain" description="PDZ" evidence="2">
    <location>
        <begin position="283"/>
        <end position="361"/>
    </location>
</feature>
<feature type="transmembrane region" description="Helical" evidence="1">
    <location>
        <begin position="189"/>
        <end position="211"/>
    </location>
</feature>
<keyword evidence="1" id="KW-0472">Membrane</keyword>
<dbReference type="EMBL" id="JAGGKX010000006">
    <property type="protein sequence ID" value="MBP1969389.1"/>
    <property type="molecule type" value="Genomic_DNA"/>
</dbReference>
<proteinExistence type="predicted"/>
<dbReference type="InterPro" id="IPR036034">
    <property type="entry name" value="PDZ_sf"/>
</dbReference>
<feature type="transmembrane region" description="Helical" evidence="1">
    <location>
        <begin position="245"/>
        <end position="262"/>
    </location>
</feature>